<name>A0ABU9X272_9MICC</name>
<keyword evidence="1" id="KW-0805">Transcription regulation</keyword>
<dbReference type="Gene3D" id="1.10.357.10">
    <property type="entry name" value="Tetracycline Repressor, domain 2"/>
    <property type="match status" value="1"/>
</dbReference>
<reference evidence="7 8" key="1">
    <citation type="submission" date="2024-05" db="EMBL/GenBank/DDBJ databases">
        <title>Sinomonas sp. nov., isolated from a waste landfill.</title>
        <authorList>
            <person name="Zhao Y."/>
        </authorList>
    </citation>
    <scope>NUCLEOTIDE SEQUENCE [LARGE SCALE GENOMIC DNA]</scope>
    <source>
        <strain evidence="7 8">CCTCC AB2014300</strain>
    </source>
</reference>
<evidence type="ECO:0000256" key="3">
    <source>
        <dbReference type="ARBA" id="ARBA00023163"/>
    </source>
</evidence>
<gene>
    <name evidence="7" type="ORF">ABCQ75_11405</name>
</gene>
<feature type="region of interest" description="Disordered" evidence="5">
    <location>
        <begin position="1"/>
        <end position="24"/>
    </location>
</feature>
<feature type="DNA-binding region" description="H-T-H motif" evidence="4">
    <location>
        <begin position="49"/>
        <end position="68"/>
    </location>
</feature>
<dbReference type="SUPFAM" id="SSF46689">
    <property type="entry name" value="Homeodomain-like"/>
    <property type="match status" value="1"/>
</dbReference>
<evidence type="ECO:0000256" key="1">
    <source>
        <dbReference type="ARBA" id="ARBA00023015"/>
    </source>
</evidence>
<dbReference type="InterPro" id="IPR009057">
    <property type="entry name" value="Homeodomain-like_sf"/>
</dbReference>
<proteinExistence type="predicted"/>
<accession>A0ABU9X272</accession>
<keyword evidence="8" id="KW-1185">Reference proteome</keyword>
<dbReference type="EMBL" id="JBDFRB010000009">
    <property type="protein sequence ID" value="MEN2745142.1"/>
    <property type="molecule type" value="Genomic_DNA"/>
</dbReference>
<evidence type="ECO:0000313" key="7">
    <source>
        <dbReference type="EMBL" id="MEN2745142.1"/>
    </source>
</evidence>
<protein>
    <submittedName>
        <fullName evidence="7">TetR/AcrR family transcriptional regulator</fullName>
    </submittedName>
</protein>
<keyword evidence="3" id="KW-0804">Transcription</keyword>
<dbReference type="PROSITE" id="PS50977">
    <property type="entry name" value="HTH_TETR_2"/>
    <property type="match status" value="1"/>
</dbReference>
<dbReference type="InterPro" id="IPR050109">
    <property type="entry name" value="HTH-type_TetR-like_transc_reg"/>
</dbReference>
<dbReference type="PANTHER" id="PTHR30055">
    <property type="entry name" value="HTH-TYPE TRANSCRIPTIONAL REGULATOR RUTR"/>
    <property type="match status" value="1"/>
</dbReference>
<dbReference type="Pfam" id="PF00440">
    <property type="entry name" value="TetR_N"/>
    <property type="match status" value="1"/>
</dbReference>
<dbReference type="InterPro" id="IPR001647">
    <property type="entry name" value="HTH_TetR"/>
</dbReference>
<keyword evidence="2 4" id="KW-0238">DNA-binding</keyword>
<evidence type="ECO:0000256" key="5">
    <source>
        <dbReference type="SAM" id="MobiDB-lite"/>
    </source>
</evidence>
<evidence type="ECO:0000256" key="4">
    <source>
        <dbReference type="PROSITE-ProRule" id="PRU00335"/>
    </source>
</evidence>
<evidence type="ECO:0000313" key="8">
    <source>
        <dbReference type="Proteomes" id="UP001422074"/>
    </source>
</evidence>
<feature type="domain" description="HTH tetR-type" evidence="6">
    <location>
        <begin position="27"/>
        <end position="86"/>
    </location>
</feature>
<evidence type="ECO:0000259" key="6">
    <source>
        <dbReference type="PROSITE" id="PS50977"/>
    </source>
</evidence>
<dbReference type="Proteomes" id="UP001422074">
    <property type="component" value="Unassembled WGS sequence"/>
</dbReference>
<dbReference type="PANTHER" id="PTHR30055:SF234">
    <property type="entry name" value="HTH-TYPE TRANSCRIPTIONAL REGULATOR BETI"/>
    <property type="match status" value="1"/>
</dbReference>
<organism evidence="7 8">
    <name type="scientific">Sinomonas halotolerans</name>
    <dbReference type="NCBI Taxonomy" id="1644133"/>
    <lineage>
        <taxon>Bacteria</taxon>
        <taxon>Bacillati</taxon>
        <taxon>Actinomycetota</taxon>
        <taxon>Actinomycetes</taxon>
        <taxon>Micrococcales</taxon>
        <taxon>Micrococcaceae</taxon>
        <taxon>Sinomonas</taxon>
    </lineage>
</organism>
<evidence type="ECO:0000256" key="2">
    <source>
        <dbReference type="ARBA" id="ARBA00023125"/>
    </source>
</evidence>
<dbReference type="RefSeq" id="WP_345885492.1">
    <property type="nucleotide sequence ID" value="NZ_JBDFRB010000009.1"/>
</dbReference>
<sequence>MNRLTPENPSPPPPVDGRASRWANHREERRAELIRAARRAVHRLGPDVPMEEIAAAAGTSKSVFYRYFRDKAGLQTAMGELVLAQMQARIAEAAASADAPYEGLRAMVSAYLGMAVRSPHVYEFVTRVPATAGTVPDGPGASGGIGPAAGPSEAFGSFFEAVTELIEAPMRRHLDPANRVTLDCWPTAAIGLVRAAGERWLATPAGERASLETMSQTIADWLFTGIAAQAAVPAGDPAVGHHT</sequence>
<comment type="caution">
    <text evidence="7">The sequence shown here is derived from an EMBL/GenBank/DDBJ whole genome shotgun (WGS) entry which is preliminary data.</text>
</comment>